<dbReference type="GO" id="GO:0004540">
    <property type="term" value="F:RNA nuclease activity"/>
    <property type="evidence" value="ECO:0007669"/>
    <property type="project" value="InterPro"/>
</dbReference>
<keyword evidence="3" id="KW-1185">Reference proteome</keyword>
<gene>
    <name evidence="2" type="ORF">HCT48_07420</name>
</gene>
<organism evidence="2 3">
    <name type="scientific">Entomospira culicis</name>
    <dbReference type="NCBI Taxonomy" id="2719989"/>
    <lineage>
        <taxon>Bacteria</taxon>
        <taxon>Pseudomonadati</taxon>
        <taxon>Spirochaetota</taxon>
        <taxon>Spirochaetia</taxon>
        <taxon>Spirochaetales</taxon>
        <taxon>Spirochaetaceae</taxon>
        <taxon>Entomospira</taxon>
    </lineage>
</organism>
<reference evidence="2" key="1">
    <citation type="submission" date="2020-03" db="EMBL/GenBank/DDBJ databases">
        <title>Spirochaetal bacteria isolated from arthropods constitute a novel genus Entomospira genus novum within the order Spirochaetales.</title>
        <authorList>
            <person name="Grana-Miraglia L."/>
            <person name="Sikutova S."/>
            <person name="Fingerle V."/>
            <person name="Sing A."/>
            <person name="Castillo-Ramirez S."/>
            <person name="Margos G."/>
            <person name="Rudolf I."/>
        </authorList>
    </citation>
    <scope>NUCLEOTIDE SEQUENCE</scope>
    <source>
        <strain evidence="2">BR149</strain>
    </source>
</reference>
<dbReference type="CDD" id="cd11297">
    <property type="entry name" value="PIN_LabA-like_N_1"/>
    <property type="match status" value="1"/>
</dbReference>
<dbReference type="Gene3D" id="3.40.50.1010">
    <property type="entry name" value="5'-nuclease"/>
    <property type="match status" value="1"/>
</dbReference>
<dbReference type="Pfam" id="PF12872">
    <property type="entry name" value="OST-HTH"/>
    <property type="match status" value="1"/>
</dbReference>
<dbReference type="EMBL" id="JAATLM010000001">
    <property type="protein sequence ID" value="NIZ70033.1"/>
    <property type="molecule type" value="Genomic_DNA"/>
</dbReference>
<accession>A0A968GH74</accession>
<dbReference type="PROSITE" id="PS51644">
    <property type="entry name" value="HTH_OST"/>
    <property type="match status" value="1"/>
</dbReference>
<dbReference type="Proteomes" id="UP000778951">
    <property type="component" value="Unassembled WGS sequence"/>
</dbReference>
<dbReference type="InterPro" id="IPR025605">
    <property type="entry name" value="OST-HTH/LOTUS_dom"/>
</dbReference>
<dbReference type="Pfam" id="PF01936">
    <property type="entry name" value="NYN"/>
    <property type="match status" value="1"/>
</dbReference>
<feature type="domain" description="HTH OST-type" evidence="1">
    <location>
        <begin position="177"/>
        <end position="255"/>
    </location>
</feature>
<name>A0A968GH74_9SPIO</name>
<dbReference type="PANTHER" id="PTHR35811">
    <property type="entry name" value="SLR1870 PROTEIN"/>
    <property type="match status" value="1"/>
</dbReference>
<proteinExistence type="predicted"/>
<comment type="caution">
    <text evidence="2">The sequence shown here is derived from an EMBL/GenBank/DDBJ whole genome shotgun (WGS) entry which is preliminary data.</text>
</comment>
<dbReference type="PANTHER" id="PTHR35811:SF1">
    <property type="entry name" value="HTH OST-TYPE DOMAIN-CONTAINING PROTEIN"/>
    <property type="match status" value="1"/>
</dbReference>
<evidence type="ECO:0000313" key="3">
    <source>
        <dbReference type="Proteomes" id="UP000778951"/>
    </source>
</evidence>
<dbReference type="RefSeq" id="WP_167696100.1">
    <property type="nucleotide sequence ID" value="NZ_CP118181.1"/>
</dbReference>
<evidence type="ECO:0000313" key="2">
    <source>
        <dbReference type="EMBL" id="NIZ70033.1"/>
    </source>
</evidence>
<dbReference type="InterPro" id="IPR021139">
    <property type="entry name" value="NYN"/>
</dbReference>
<evidence type="ECO:0000259" key="1">
    <source>
        <dbReference type="PROSITE" id="PS51644"/>
    </source>
</evidence>
<dbReference type="AlphaFoldDB" id="A0A968GH74"/>
<protein>
    <submittedName>
        <fullName evidence="2">NYN domain-containing protein</fullName>
    </submittedName>
</protein>
<sequence length="351" mass="39369">MNKEMPHGVAILWDIENITPPNNDTLLMEGIGEFAEGFGRVAVSFAYADWSIPKFAKLSRSLSERQFKLTHTPHKGGNGGKGKNSADMALVSDAMELLQFYGHINVFIVVTGDSDFRPLLQTMRKNGKMIHVIYDMKRAPQDLLALADGFTDYRELLASKDDDDEDEEVAVSKVKESREYWFQQLAEAADMLKNQGKSTPFSAVKIQMKMLNREFNESDLGFKRFSHFVMAAGSAGFITIQRSESGSREVVSRNNGNTRGNSAPGSLQAALIALDEELIKLDELKENSEHDGWHGYNHLGILLSNRGVNLQELGFSKLKKFIQNAEVRGIVETKISEDGYPFVRRVRQETK</sequence>